<keyword evidence="6" id="KW-1185">Reference proteome</keyword>
<dbReference type="InterPro" id="IPR016169">
    <property type="entry name" value="FAD-bd_PCMH_sub2"/>
</dbReference>
<feature type="domain" description="FAD-binding PCMH-type" evidence="4">
    <location>
        <begin position="111"/>
        <end position="295"/>
    </location>
</feature>
<evidence type="ECO:0000256" key="2">
    <source>
        <dbReference type="ARBA" id="ARBA00023002"/>
    </source>
</evidence>
<dbReference type="SUPFAM" id="SSF56176">
    <property type="entry name" value="FAD-binding/transporter-associated domain-like"/>
    <property type="match status" value="1"/>
</dbReference>
<feature type="chain" id="PRO_5026087096" evidence="3">
    <location>
        <begin position="19"/>
        <end position="582"/>
    </location>
</feature>
<keyword evidence="2" id="KW-0560">Oxidoreductase</keyword>
<accession>A0A6G1IAB5</accession>
<dbReference type="InterPro" id="IPR050432">
    <property type="entry name" value="FAD-linked_Oxidoreductases_BP"/>
</dbReference>
<dbReference type="PROSITE" id="PS51387">
    <property type="entry name" value="FAD_PCMH"/>
    <property type="match status" value="1"/>
</dbReference>
<protein>
    <submittedName>
        <fullName evidence="5">FAD-binding domain-containing protein</fullName>
    </submittedName>
</protein>
<dbReference type="Proteomes" id="UP000799640">
    <property type="component" value="Unassembled WGS sequence"/>
</dbReference>
<feature type="signal peptide" evidence="3">
    <location>
        <begin position="1"/>
        <end position="18"/>
    </location>
</feature>
<reference evidence="5" key="1">
    <citation type="journal article" date="2020" name="Stud. Mycol.">
        <title>101 Dothideomycetes genomes: a test case for predicting lifestyles and emergence of pathogens.</title>
        <authorList>
            <person name="Haridas S."/>
            <person name="Albert R."/>
            <person name="Binder M."/>
            <person name="Bloem J."/>
            <person name="Labutti K."/>
            <person name="Salamov A."/>
            <person name="Andreopoulos B."/>
            <person name="Baker S."/>
            <person name="Barry K."/>
            <person name="Bills G."/>
            <person name="Bluhm B."/>
            <person name="Cannon C."/>
            <person name="Castanera R."/>
            <person name="Culley D."/>
            <person name="Daum C."/>
            <person name="Ezra D."/>
            <person name="Gonzalez J."/>
            <person name="Henrissat B."/>
            <person name="Kuo A."/>
            <person name="Liang C."/>
            <person name="Lipzen A."/>
            <person name="Lutzoni F."/>
            <person name="Magnuson J."/>
            <person name="Mondo S."/>
            <person name="Nolan M."/>
            <person name="Ohm R."/>
            <person name="Pangilinan J."/>
            <person name="Park H.-J."/>
            <person name="Ramirez L."/>
            <person name="Alfaro M."/>
            <person name="Sun H."/>
            <person name="Tritt A."/>
            <person name="Yoshinaga Y."/>
            <person name="Zwiers L.-H."/>
            <person name="Turgeon B."/>
            <person name="Goodwin S."/>
            <person name="Spatafora J."/>
            <person name="Crous P."/>
            <person name="Grigoriev I."/>
        </authorList>
    </citation>
    <scope>NUCLEOTIDE SEQUENCE</scope>
    <source>
        <strain evidence="5">CBS 262.69</strain>
    </source>
</reference>
<dbReference type="PANTHER" id="PTHR13878">
    <property type="entry name" value="GULONOLACTONE OXIDASE"/>
    <property type="match status" value="1"/>
</dbReference>
<dbReference type="OrthoDB" id="9983560at2759"/>
<evidence type="ECO:0000256" key="1">
    <source>
        <dbReference type="ARBA" id="ARBA00005466"/>
    </source>
</evidence>
<dbReference type="Pfam" id="PF08031">
    <property type="entry name" value="BBE"/>
    <property type="match status" value="1"/>
</dbReference>
<dbReference type="InterPro" id="IPR016166">
    <property type="entry name" value="FAD-bd_PCMH"/>
</dbReference>
<dbReference type="PROSITE" id="PS00862">
    <property type="entry name" value="OX2_COVAL_FAD"/>
    <property type="match status" value="1"/>
</dbReference>
<dbReference type="InterPro" id="IPR006093">
    <property type="entry name" value="Oxy_OxRdtase_FAD_BS"/>
</dbReference>
<dbReference type="InterPro" id="IPR036318">
    <property type="entry name" value="FAD-bd_PCMH-like_sf"/>
</dbReference>
<dbReference type="EMBL" id="ML996687">
    <property type="protein sequence ID" value="KAF2405056.1"/>
    <property type="molecule type" value="Genomic_DNA"/>
</dbReference>
<evidence type="ECO:0000313" key="5">
    <source>
        <dbReference type="EMBL" id="KAF2405056.1"/>
    </source>
</evidence>
<dbReference type="InterPro" id="IPR006094">
    <property type="entry name" value="Oxid_FAD_bind_N"/>
</dbReference>
<name>A0A6G1IAB5_9PEZI</name>
<proteinExistence type="inferred from homology"/>
<dbReference type="Pfam" id="PF01565">
    <property type="entry name" value="FAD_binding_4"/>
    <property type="match status" value="1"/>
</dbReference>
<dbReference type="AlphaFoldDB" id="A0A6G1IAB5"/>
<gene>
    <name evidence="5" type="ORF">EJ06DRAFT_525620</name>
</gene>
<dbReference type="PANTHER" id="PTHR13878:SF91">
    <property type="entry name" value="FAD BINDING DOMAIN PROTEIN (AFU_ORTHOLOGUE AFUA_6G12070)-RELATED"/>
    <property type="match status" value="1"/>
</dbReference>
<organism evidence="5 6">
    <name type="scientific">Trichodelitschia bisporula</name>
    <dbReference type="NCBI Taxonomy" id="703511"/>
    <lineage>
        <taxon>Eukaryota</taxon>
        <taxon>Fungi</taxon>
        <taxon>Dikarya</taxon>
        <taxon>Ascomycota</taxon>
        <taxon>Pezizomycotina</taxon>
        <taxon>Dothideomycetes</taxon>
        <taxon>Dothideomycetes incertae sedis</taxon>
        <taxon>Phaeotrichales</taxon>
        <taxon>Phaeotrichaceae</taxon>
        <taxon>Trichodelitschia</taxon>
    </lineage>
</organism>
<keyword evidence="3" id="KW-0732">Signal</keyword>
<dbReference type="GO" id="GO:0016491">
    <property type="term" value="F:oxidoreductase activity"/>
    <property type="evidence" value="ECO:0007669"/>
    <property type="project" value="UniProtKB-KW"/>
</dbReference>
<evidence type="ECO:0000256" key="3">
    <source>
        <dbReference type="SAM" id="SignalP"/>
    </source>
</evidence>
<sequence>MLWPTTLALLALLGPALAAQEPPRCKAIPNAPSWPPDTAWAALSNAVSGRLLKPPPPAAPCHQGPSYNAQRCSAVRNGWGTADWHIAHPTSVMWQNWANYSCPLEGQRCDGTGYPVYVVAAKTAEDVSAAVRFAGAMNVRMNIKSTGHDFLGRSIQPNSLSIYTQGLKGIRWFDTSFSPKGCARPINGPAVTVGAGSLWSEIYASARAKGNVNVVGGYRGSVSVGGYIGNGGHGELSAKYGMAADMVLEIDLVTPSGEIITANECQNQDYFWAMRGGGASTYGVALTFTLQAVRSGPTAKYTGFVGGWNELAALHRQWTKFAAVGAGGYINGYPARGTGRLSVSVYLGNATSAALRSIVAPVMANLRTLDRGLGNGTEEDGEWVEPASVGRYTDHDTYEDAMGAPNDVEAINAESPGTGQNKLLASWLWGPTELSSPKLVNALRGAFDADTEIMTDAVFGVGTANPPFIRGGGNAVNPAFRTSVLRPASEIHWSGTDARELEKRRAQQARFGASLRSLSPAGGTYASEADPDTPGWQTAFWGANYERLFAIKQKVDPRGVLYCRACVGSELWTDVNGVLCRK</sequence>
<comment type="similarity">
    <text evidence="1">Belongs to the oxygen-dependent FAD-linked oxidoreductase family.</text>
</comment>
<dbReference type="InterPro" id="IPR012951">
    <property type="entry name" value="BBE"/>
</dbReference>
<dbReference type="GO" id="GO:0071949">
    <property type="term" value="F:FAD binding"/>
    <property type="evidence" value="ECO:0007669"/>
    <property type="project" value="InterPro"/>
</dbReference>
<evidence type="ECO:0000259" key="4">
    <source>
        <dbReference type="PROSITE" id="PS51387"/>
    </source>
</evidence>
<evidence type="ECO:0000313" key="6">
    <source>
        <dbReference type="Proteomes" id="UP000799640"/>
    </source>
</evidence>
<dbReference type="Gene3D" id="3.30.465.10">
    <property type="match status" value="2"/>
</dbReference>